<evidence type="ECO:0000256" key="1">
    <source>
        <dbReference type="SAM" id="Phobius"/>
    </source>
</evidence>
<keyword evidence="1" id="KW-0472">Membrane</keyword>
<sequence>MSWLRFLLKFSFICNCCYLIGFIIRMVEYTDSYQHVVKHIMVLGGLVAAPLNIITCLLTTILLLARKVQWANVHPYIFMLNVIILLIQLELFI</sequence>
<dbReference type="Proteomes" id="UP000185003">
    <property type="component" value="Unassembled WGS sequence"/>
</dbReference>
<proteinExistence type="predicted"/>
<organism evidence="2 3">
    <name type="scientific">Chitinophaga niabensis</name>
    <dbReference type="NCBI Taxonomy" id="536979"/>
    <lineage>
        <taxon>Bacteria</taxon>
        <taxon>Pseudomonadati</taxon>
        <taxon>Bacteroidota</taxon>
        <taxon>Chitinophagia</taxon>
        <taxon>Chitinophagales</taxon>
        <taxon>Chitinophagaceae</taxon>
        <taxon>Chitinophaga</taxon>
    </lineage>
</organism>
<dbReference type="RefSeq" id="WP_143197337.1">
    <property type="nucleotide sequence ID" value="NZ_FSRA01000001.1"/>
</dbReference>
<protein>
    <submittedName>
        <fullName evidence="2">Uncharacterized protein</fullName>
    </submittedName>
</protein>
<gene>
    <name evidence="2" type="ORF">SAMN04488055_0980</name>
</gene>
<evidence type="ECO:0000313" key="3">
    <source>
        <dbReference type="Proteomes" id="UP000185003"/>
    </source>
</evidence>
<reference evidence="2 3" key="1">
    <citation type="submission" date="2016-11" db="EMBL/GenBank/DDBJ databases">
        <authorList>
            <person name="Jaros S."/>
            <person name="Januszkiewicz K."/>
            <person name="Wedrychowicz H."/>
        </authorList>
    </citation>
    <scope>NUCLEOTIDE SEQUENCE [LARGE SCALE GENOMIC DNA]</scope>
    <source>
        <strain evidence="2 3">DSM 24787</strain>
    </source>
</reference>
<dbReference type="OrthoDB" id="680057at2"/>
<keyword evidence="1" id="KW-0812">Transmembrane</keyword>
<name>A0A1N6DQ92_9BACT</name>
<feature type="transmembrane region" description="Helical" evidence="1">
    <location>
        <begin position="6"/>
        <end position="27"/>
    </location>
</feature>
<dbReference type="AlphaFoldDB" id="A0A1N6DQ92"/>
<dbReference type="EMBL" id="FSRA01000001">
    <property type="protein sequence ID" value="SIN72844.1"/>
    <property type="molecule type" value="Genomic_DNA"/>
</dbReference>
<dbReference type="STRING" id="536979.SAMN04488055_0980"/>
<accession>A0A1N6DQ92</accession>
<keyword evidence="3" id="KW-1185">Reference proteome</keyword>
<keyword evidence="1" id="KW-1133">Transmembrane helix</keyword>
<feature type="transmembrane region" description="Helical" evidence="1">
    <location>
        <begin position="39"/>
        <end position="64"/>
    </location>
</feature>
<feature type="transmembrane region" description="Helical" evidence="1">
    <location>
        <begin position="76"/>
        <end position="92"/>
    </location>
</feature>
<evidence type="ECO:0000313" key="2">
    <source>
        <dbReference type="EMBL" id="SIN72844.1"/>
    </source>
</evidence>